<dbReference type="Gene3D" id="1.25.40.10">
    <property type="entry name" value="Tetratricopeptide repeat domain"/>
    <property type="match status" value="1"/>
</dbReference>
<keyword evidence="2" id="KW-0934">Plastid</keyword>
<reference evidence="2" key="1">
    <citation type="journal article" date="2023" name="J. Phycol.">
        <title>Gene-rich plastid genomes of two parasitic red algal species, Laurencia australis and L. verruciformis (Rhodomelaceae, Ceramiales), and a taxonomic revision of Janczewskia.</title>
        <authorList>
            <person name="Preuss M."/>
            <person name="Diaz-Tapia P."/>
            <person name="Verbruggen H."/>
            <person name="Zuccarello G.C."/>
        </authorList>
    </citation>
    <scope>NUCLEOTIDE SEQUENCE</scope>
    <source>
        <strain evidence="2">B1P</strain>
        <strain evidence="3">B2P</strain>
    </source>
</reference>
<proteinExistence type="predicted"/>
<keyword evidence="1" id="KW-0812">Transmembrane</keyword>
<dbReference type="SUPFAM" id="SSF48452">
    <property type="entry name" value="TPR-like"/>
    <property type="match status" value="1"/>
</dbReference>
<organism evidence="2">
    <name type="scientific">Laurencia australis</name>
    <dbReference type="NCBI Taxonomy" id="3073067"/>
    <lineage>
        <taxon>Eukaryota</taxon>
        <taxon>Rhodophyta</taxon>
        <taxon>Florideophyceae</taxon>
        <taxon>Rhodymeniophycidae</taxon>
        <taxon>Ceramiales</taxon>
        <taxon>Rhodomelaceae</taxon>
        <taxon>Laurencieae</taxon>
        <taxon>Laurencia</taxon>
    </lineage>
</organism>
<name>A0AA51RF36_9FLOR</name>
<dbReference type="AlphaFoldDB" id="A0AA51RF36"/>
<keyword evidence="2" id="KW-0150">Chloroplast</keyword>
<dbReference type="EMBL" id="OQ908869">
    <property type="protein sequence ID" value="WMP11943.1"/>
    <property type="molecule type" value="Genomic_DNA"/>
</dbReference>
<evidence type="ECO:0000256" key="1">
    <source>
        <dbReference type="SAM" id="Phobius"/>
    </source>
</evidence>
<keyword evidence="1" id="KW-1133">Transmembrane helix</keyword>
<geneLocation type="chloroplast" evidence="2"/>
<gene>
    <name evidence="2" type="primary">ycf37</name>
</gene>
<protein>
    <submittedName>
        <fullName evidence="2">Ycf37</fullName>
    </submittedName>
</protein>
<evidence type="ECO:0000313" key="3">
    <source>
        <dbReference type="EMBL" id="WMP11943.1"/>
    </source>
</evidence>
<accession>A0AA51RF36</accession>
<evidence type="ECO:0000313" key="2">
    <source>
        <dbReference type="EMBL" id="WMP11732.1"/>
    </source>
</evidence>
<feature type="transmembrane region" description="Helical" evidence="1">
    <location>
        <begin position="6"/>
        <end position="26"/>
    </location>
</feature>
<dbReference type="InterPro" id="IPR011990">
    <property type="entry name" value="TPR-like_helical_dom_sf"/>
</dbReference>
<keyword evidence="1" id="KW-0472">Membrane</keyword>
<dbReference type="EMBL" id="OQ908868">
    <property type="protein sequence ID" value="WMP11732.1"/>
    <property type="molecule type" value="Genomic_DNA"/>
</dbReference>
<sequence>MTSSFILFRSYIIFVLLFLLPASLLITKQIYSVLKINLSIYNLTNHFKKKQLTVLNDQFYVGLLNVYLERQNFFLSISLSELYLSLFPVQRNLAYKSLGQCYQQNGFFYVAEYYYLLYLSISNDSLSVLSSLLEIYIYLDNHNKISFVEDQIAQLRNLNSCDDSL</sequence>